<evidence type="ECO:0000256" key="2">
    <source>
        <dbReference type="ARBA" id="ARBA00022525"/>
    </source>
</evidence>
<name>A0A8J1TSE4_OWEFU</name>
<evidence type="ECO:0000256" key="1">
    <source>
        <dbReference type="ARBA" id="ARBA00004613"/>
    </source>
</evidence>
<dbReference type="AlphaFoldDB" id="A0A8J1TSE4"/>
<keyword evidence="5" id="KW-1185">Reference proteome</keyword>
<dbReference type="Proteomes" id="UP000749559">
    <property type="component" value="Unassembled WGS sequence"/>
</dbReference>
<organism evidence="4 5">
    <name type="scientific">Owenia fusiformis</name>
    <name type="common">Polychaete worm</name>
    <dbReference type="NCBI Taxonomy" id="6347"/>
    <lineage>
        <taxon>Eukaryota</taxon>
        <taxon>Metazoa</taxon>
        <taxon>Spiralia</taxon>
        <taxon>Lophotrochozoa</taxon>
        <taxon>Annelida</taxon>
        <taxon>Polychaeta</taxon>
        <taxon>Sedentaria</taxon>
        <taxon>Canalipalpata</taxon>
        <taxon>Sabellida</taxon>
        <taxon>Oweniida</taxon>
        <taxon>Oweniidae</taxon>
        <taxon>Owenia</taxon>
    </lineage>
</organism>
<keyword evidence="2" id="KW-0964">Secreted</keyword>
<dbReference type="Gene3D" id="2.10.70.10">
    <property type="entry name" value="Complement Module, domain 1"/>
    <property type="match status" value="1"/>
</dbReference>
<evidence type="ECO:0000256" key="3">
    <source>
        <dbReference type="ARBA" id="ARBA00022729"/>
    </source>
</evidence>
<comment type="subcellular location">
    <subcellularLocation>
        <location evidence="1">Secreted</location>
    </subcellularLocation>
</comment>
<dbReference type="PANTHER" id="PTHR46698:SF4">
    <property type="entry name" value="CROSSVEINLESS 2"/>
    <property type="match status" value="1"/>
</dbReference>
<dbReference type="EMBL" id="CAIIXF020000007">
    <property type="protein sequence ID" value="CAH1789616.1"/>
    <property type="molecule type" value="Genomic_DNA"/>
</dbReference>
<keyword evidence="3" id="KW-0732">Signal</keyword>
<sequence>MCNMYVAVALPSAAERCYSGGKGYHVGDDFIGEDGCSICICTTHGSDCNEEPCIDPPHPTEPRLLPVCEYNGREYQPGQTFPPEDGCGQCECVEARGQVRVACTDNNCAPRQCAFRSRLYRLGQEFEIEEGCIKCQCLMSDENQPTVTCGKNRCAISTTNKPKFCRYNYRNFEVGDRFPAEDGCNECTCEGNEHHGPSVHCTEMACMKTTRRTHEIPLCRYNDQVYKVGERFPAEDGCNKCICEANEHNRPSVSCTEIDCMKTTRRPPVCMYNDNVYEVGDSFPA</sequence>
<dbReference type="GO" id="GO:0005576">
    <property type="term" value="C:extracellular region"/>
    <property type="evidence" value="ECO:0007669"/>
    <property type="project" value="UniProtKB-SubCell"/>
</dbReference>
<dbReference type="OrthoDB" id="6041417at2759"/>
<comment type="caution">
    <text evidence="4">The sequence shown here is derived from an EMBL/GenBank/DDBJ whole genome shotgun (WGS) entry which is preliminary data.</text>
</comment>
<dbReference type="InterPro" id="IPR052424">
    <property type="entry name" value="Kielin_Chordin-BMP_Reg"/>
</dbReference>
<gene>
    <name evidence="4" type="ORF">OFUS_LOCUS14946</name>
</gene>
<accession>A0A8J1TSE4</accession>
<dbReference type="PANTHER" id="PTHR46698">
    <property type="entry name" value="CROSSVEINLESS 2"/>
    <property type="match status" value="1"/>
</dbReference>
<reference evidence="4" key="1">
    <citation type="submission" date="2022-03" db="EMBL/GenBank/DDBJ databases">
        <authorList>
            <person name="Martin C."/>
        </authorList>
    </citation>
    <scope>NUCLEOTIDE SEQUENCE</scope>
</reference>
<proteinExistence type="predicted"/>
<evidence type="ECO:0000313" key="4">
    <source>
        <dbReference type="EMBL" id="CAH1789616.1"/>
    </source>
</evidence>
<feature type="non-terminal residue" evidence="4">
    <location>
        <position position="1"/>
    </location>
</feature>
<evidence type="ECO:0000313" key="5">
    <source>
        <dbReference type="Proteomes" id="UP000749559"/>
    </source>
</evidence>
<protein>
    <submittedName>
        <fullName evidence="4">Uncharacterized protein</fullName>
    </submittedName>
</protein>
<dbReference type="SUPFAM" id="SSF57603">
    <property type="entry name" value="FnI-like domain"/>
    <property type="match status" value="2"/>
</dbReference>